<accession>A0ABW5K2S1</accession>
<dbReference type="RefSeq" id="WP_379904924.1">
    <property type="nucleotide sequence ID" value="NZ_JBHULM010000011.1"/>
</dbReference>
<name>A0ABW5K2S1_9FLAO</name>
<dbReference type="Pfam" id="PF14595">
    <property type="entry name" value="Thioredoxin_9"/>
    <property type="match status" value="1"/>
</dbReference>
<dbReference type="EMBL" id="JBHULM010000011">
    <property type="protein sequence ID" value="MFD2543239.1"/>
    <property type="molecule type" value="Genomic_DNA"/>
</dbReference>
<dbReference type="Gene3D" id="3.40.30.10">
    <property type="entry name" value="Glutaredoxin"/>
    <property type="match status" value="1"/>
</dbReference>
<comment type="caution">
    <text evidence="1">The sequence shown here is derived from an EMBL/GenBank/DDBJ whole genome shotgun (WGS) entry which is preliminary data.</text>
</comment>
<organism evidence="1 2">
    <name type="scientific">Lacinutrix gracilariae</name>
    <dbReference type="NCBI Taxonomy" id="1747198"/>
    <lineage>
        <taxon>Bacteria</taxon>
        <taxon>Pseudomonadati</taxon>
        <taxon>Bacteroidota</taxon>
        <taxon>Flavobacteriia</taxon>
        <taxon>Flavobacteriales</taxon>
        <taxon>Flavobacteriaceae</taxon>
        <taxon>Lacinutrix</taxon>
    </lineage>
</organism>
<dbReference type="InterPro" id="IPR036249">
    <property type="entry name" value="Thioredoxin-like_sf"/>
</dbReference>
<reference evidence="2" key="1">
    <citation type="journal article" date="2019" name="Int. J. Syst. Evol. Microbiol.">
        <title>The Global Catalogue of Microorganisms (GCM) 10K type strain sequencing project: providing services to taxonomists for standard genome sequencing and annotation.</title>
        <authorList>
            <consortium name="The Broad Institute Genomics Platform"/>
            <consortium name="The Broad Institute Genome Sequencing Center for Infectious Disease"/>
            <person name="Wu L."/>
            <person name="Ma J."/>
        </authorList>
    </citation>
    <scope>NUCLEOTIDE SEQUENCE [LARGE SCALE GENOMIC DNA]</scope>
    <source>
        <strain evidence="2">KCTC 42808</strain>
    </source>
</reference>
<sequence length="212" mass="24174">MSRDTTIFTQRNKTMTDIIKESLDKSITYPEYATLVNTLAENNDTTGTDKSENLVEYTKLNARRMKRWDKTLKVNEAVKEQIEKIDKKITWLVLTESWCGDAAHVVPVMQKVAELNKNIDVKVVLRDENEALMNNFLTNGGKAIPKLIMVDDASGEVINTFGPRPSEATQLVNNYKEKYGALTPEFKEDLQRWYNKDKGQNAINDLVSLLNV</sequence>
<dbReference type="SUPFAM" id="SSF52833">
    <property type="entry name" value="Thioredoxin-like"/>
    <property type="match status" value="1"/>
</dbReference>
<evidence type="ECO:0000313" key="1">
    <source>
        <dbReference type="EMBL" id="MFD2543239.1"/>
    </source>
</evidence>
<gene>
    <name evidence="1" type="ORF">ACFSSB_12975</name>
</gene>
<keyword evidence="2" id="KW-1185">Reference proteome</keyword>
<proteinExistence type="predicted"/>
<dbReference type="Proteomes" id="UP001597467">
    <property type="component" value="Unassembled WGS sequence"/>
</dbReference>
<evidence type="ECO:0000313" key="2">
    <source>
        <dbReference type="Proteomes" id="UP001597467"/>
    </source>
</evidence>
<protein>
    <submittedName>
        <fullName evidence="1">Thioredoxin family protein</fullName>
    </submittedName>
</protein>